<dbReference type="GeneID" id="14212710"/>
<keyword evidence="9 14" id="KW-0067">ATP-binding</keyword>
<dbReference type="SUPFAM" id="SSF56091">
    <property type="entry name" value="DNA ligase/mRNA capping enzyme, catalytic domain"/>
    <property type="match status" value="1"/>
</dbReference>
<keyword evidence="11 14" id="KW-0233">DNA recombination</keyword>
<dbReference type="HOGENOM" id="CLU_005138_6_0_2"/>
<keyword evidence="3 14" id="KW-0436">Ligase</keyword>
<keyword evidence="12 14" id="KW-0234">DNA repair</keyword>
<dbReference type="InterPro" id="IPR022865">
    <property type="entry name" value="DNA_ligae_ATP-dep_bac/arc"/>
</dbReference>
<dbReference type="Proteomes" id="UP000010469">
    <property type="component" value="Chromosome"/>
</dbReference>
<dbReference type="GO" id="GO:0003677">
    <property type="term" value="F:DNA binding"/>
    <property type="evidence" value="ECO:0007669"/>
    <property type="project" value="InterPro"/>
</dbReference>
<dbReference type="PROSITE" id="PS00697">
    <property type="entry name" value="DNA_LIGASE_A1"/>
    <property type="match status" value="1"/>
</dbReference>
<feature type="active site" description="N6-AMP-lysine intermediate" evidence="14">
    <location>
        <position position="267"/>
    </location>
</feature>
<feature type="binding site" evidence="14">
    <location>
        <position position="440"/>
    </location>
    <ligand>
        <name>ATP</name>
        <dbReference type="ChEBI" id="CHEBI:30616"/>
    </ligand>
</feature>
<evidence type="ECO:0000256" key="3">
    <source>
        <dbReference type="ARBA" id="ARBA00022598"/>
    </source>
</evidence>
<dbReference type="GO" id="GO:0046872">
    <property type="term" value="F:metal ion binding"/>
    <property type="evidence" value="ECO:0007669"/>
    <property type="project" value="UniProtKB-KW"/>
</dbReference>
<evidence type="ECO:0000256" key="2">
    <source>
        <dbReference type="ARBA" id="ARBA00013308"/>
    </source>
</evidence>
<dbReference type="InParanoid" id="L0ADP1"/>
<dbReference type="STRING" id="1056495.Calag_1450"/>
<evidence type="ECO:0000313" key="17">
    <source>
        <dbReference type="EMBL" id="AFZ71155.1"/>
    </source>
</evidence>
<dbReference type="FunFam" id="3.30.470.30:FF:000012">
    <property type="entry name" value="Probable DNA ligase"/>
    <property type="match status" value="1"/>
</dbReference>
<evidence type="ECO:0000256" key="12">
    <source>
        <dbReference type="ARBA" id="ARBA00023204"/>
    </source>
</evidence>
<keyword evidence="10 14" id="KW-0460">Magnesium</keyword>
<dbReference type="GO" id="GO:0006310">
    <property type="term" value="P:DNA recombination"/>
    <property type="evidence" value="ECO:0007669"/>
    <property type="project" value="UniProtKB-UniRule"/>
</dbReference>
<dbReference type="InterPro" id="IPR012309">
    <property type="entry name" value="DNA_ligase_ATP-dep_C"/>
</dbReference>
<dbReference type="FunFam" id="2.40.50.140:FF:000062">
    <property type="entry name" value="DNA ligase"/>
    <property type="match status" value="1"/>
</dbReference>
<gene>
    <name evidence="14" type="primary">lig</name>
    <name evidence="17" type="ordered locus">Calag_1450</name>
</gene>
<dbReference type="InterPro" id="IPR012340">
    <property type="entry name" value="NA-bd_OB-fold"/>
</dbReference>
<evidence type="ECO:0000256" key="1">
    <source>
        <dbReference type="ARBA" id="ARBA00007572"/>
    </source>
</evidence>
<dbReference type="InterPro" id="IPR016059">
    <property type="entry name" value="DNA_ligase_ATP-dep_CS"/>
</dbReference>
<dbReference type="InterPro" id="IPR012310">
    <property type="entry name" value="DNA_ligase_ATP-dep_cent"/>
</dbReference>
<comment type="similarity">
    <text evidence="1 14 15">Belongs to the ATP-dependent DNA ligase family.</text>
</comment>
<evidence type="ECO:0000256" key="13">
    <source>
        <dbReference type="ARBA" id="ARBA00023306"/>
    </source>
</evidence>
<protein>
    <recommendedName>
        <fullName evidence="2 14">DNA ligase</fullName>
        <ecNumber evidence="14">6.5.1.1</ecNumber>
    </recommendedName>
    <alternativeName>
        <fullName evidence="14">Polydeoxyribonucleotide synthase [ATP]</fullName>
    </alternativeName>
</protein>
<feature type="binding site" evidence="14">
    <location>
        <position position="434"/>
    </location>
    <ligand>
        <name>ATP</name>
        <dbReference type="ChEBI" id="CHEBI:30616"/>
    </ligand>
</feature>
<dbReference type="InterPro" id="IPR012308">
    <property type="entry name" value="DNA_ligase_ATP-dep_N"/>
</dbReference>
<keyword evidence="6 14" id="KW-0479">Metal-binding</keyword>
<dbReference type="Gene3D" id="1.10.3260.10">
    <property type="entry name" value="DNA ligase, ATP-dependent, N-terminal domain"/>
    <property type="match status" value="1"/>
</dbReference>
<evidence type="ECO:0000256" key="8">
    <source>
        <dbReference type="ARBA" id="ARBA00022763"/>
    </source>
</evidence>
<dbReference type="GO" id="GO:0051301">
    <property type="term" value="P:cell division"/>
    <property type="evidence" value="ECO:0007669"/>
    <property type="project" value="UniProtKB-KW"/>
</dbReference>
<feature type="binding site" evidence="14">
    <location>
        <position position="265"/>
    </location>
    <ligand>
        <name>ATP</name>
        <dbReference type="ChEBI" id="CHEBI:30616"/>
    </ligand>
</feature>
<dbReference type="EMBL" id="CP003378">
    <property type="protein sequence ID" value="AFZ71155.1"/>
    <property type="molecule type" value="Genomic_DNA"/>
</dbReference>
<evidence type="ECO:0000256" key="4">
    <source>
        <dbReference type="ARBA" id="ARBA00022618"/>
    </source>
</evidence>
<dbReference type="Gene3D" id="3.30.470.30">
    <property type="entry name" value="DNA ligase/mRNA capping enzyme"/>
    <property type="match status" value="1"/>
</dbReference>
<dbReference type="eggNOG" id="arCOG01347">
    <property type="taxonomic scope" value="Archaea"/>
</dbReference>
<comment type="function">
    <text evidence="14">DNA ligase that seals nicks in double-stranded DNA during DNA replication, DNA recombination and DNA repair.</text>
</comment>
<dbReference type="GO" id="GO:0006281">
    <property type="term" value="P:DNA repair"/>
    <property type="evidence" value="ECO:0007669"/>
    <property type="project" value="UniProtKB-UniRule"/>
</dbReference>
<dbReference type="GO" id="GO:0006273">
    <property type="term" value="P:lagging strand elongation"/>
    <property type="evidence" value="ECO:0007669"/>
    <property type="project" value="TreeGrafter"/>
</dbReference>
<feature type="domain" description="ATP-dependent DNA ligase family profile" evidence="16">
    <location>
        <begin position="345"/>
        <end position="480"/>
    </location>
</feature>
<dbReference type="RefSeq" id="WP_015233052.1">
    <property type="nucleotide sequence ID" value="NC_019791.1"/>
</dbReference>
<comment type="catalytic activity">
    <reaction evidence="14">
        <text>ATP + (deoxyribonucleotide)n-3'-hydroxyl + 5'-phospho-(deoxyribonucleotide)m = (deoxyribonucleotide)n+m + AMP + diphosphate.</text>
        <dbReference type="EC" id="6.5.1.1"/>
    </reaction>
</comment>
<dbReference type="NCBIfam" id="TIGR00574">
    <property type="entry name" value="dnl1"/>
    <property type="match status" value="1"/>
</dbReference>
<evidence type="ECO:0000259" key="16">
    <source>
        <dbReference type="PROSITE" id="PS50160"/>
    </source>
</evidence>
<dbReference type="FunCoup" id="L0ADP1">
    <property type="interactions" value="115"/>
</dbReference>
<accession>L0ADP1</accession>
<evidence type="ECO:0000256" key="11">
    <source>
        <dbReference type="ARBA" id="ARBA00023172"/>
    </source>
</evidence>
<dbReference type="EC" id="6.5.1.1" evidence="14"/>
<evidence type="ECO:0000313" key="18">
    <source>
        <dbReference type="Proteomes" id="UP000010469"/>
    </source>
</evidence>
<dbReference type="Pfam" id="PF04679">
    <property type="entry name" value="DNA_ligase_A_C"/>
    <property type="match status" value="1"/>
</dbReference>
<feature type="binding site" evidence="14">
    <location>
        <position position="357"/>
    </location>
    <ligand>
        <name>ATP</name>
        <dbReference type="ChEBI" id="CHEBI:30616"/>
    </ligand>
</feature>
<dbReference type="Pfam" id="PF04675">
    <property type="entry name" value="DNA_ligase_A_N"/>
    <property type="match status" value="1"/>
</dbReference>
<dbReference type="FunFam" id="1.10.3260.10:FF:000007">
    <property type="entry name" value="DNA ligase"/>
    <property type="match status" value="1"/>
</dbReference>
<dbReference type="GO" id="GO:0071897">
    <property type="term" value="P:DNA biosynthetic process"/>
    <property type="evidence" value="ECO:0007669"/>
    <property type="project" value="InterPro"/>
</dbReference>
<dbReference type="InterPro" id="IPR000977">
    <property type="entry name" value="DNA_ligase_ATP-dep"/>
</dbReference>
<dbReference type="CDD" id="cd07901">
    <property type="entry name" value="Adenylation_DNA_ligase_Arch_LigB"/>
    <property type="match status" value="1"/>
</dbReference>
<comment type="cofactor">
    <cofactor evidence="14">
        <name>Mg(2+)</name>
        <dbReference type="ChEBI" id="CHEBI:18420"/>
    </cofactor>
</comment>
<dbReference type="SUPFAM" id="SSF117018">
    <property type="entry name" value="ATP-dependent DNA ligase DNA-binding domain"/>
    <property type="match status" value="1"/>
</dbReference>
<dbReference type="SUPFAM" id="SSF50249">
    <property type="entry name" value="Nucleic acid-binding proteins"/>
    <property type="match status" value="1"/>
</dbReference>
<evidence type="ECO:0000256" key="14">
    <source>
        <dbReference type="HAMAP-Rule" id="MF_00407"/>
    </source>
</evidence>
<feature type="binding site" evidence="14">
    <location>
        <position position="317"/>
    </location>
    <ligand>
        <name>ATP</name>
        <dbReference type="ChEBI" id="CHEBI:30616"/>
    </ligand>
</feature>
<dbReference type="Gene3D" id="2.40.50.140">
    <property type="entry name" value="Nucleic acid-binding proteins"/>
    <property type="match status" value="1"/>
</dbReference>
<organism evidence="17 18">
    <name type="scientific">Caldisphaera lagunensis (strain DSM 15908 / JCM 11604 / ANMR 0165 / IC-154)</name>
    <dbReference type="NCBI Taxonomy" id="1056495"/>
    <lineage>
        <taxon>Archaea</taxon>
        <taxon>Thermoproteota</taxon>
        <taxon>Thermoprotei</taxon>
        <taxon>Acidilobales</taxon>
        <taxon>Caldisphaeraceae</taxon>
        <taxon>Caldisphaera</taxon>
    </lineage>
</organism>
<keyword evidence="18" id="KW-1185">Reference proteome</keyword>
<dbReference type="Pfam" id="PF01068">
    <property type="entry name" value="DNA_ligase_A_M"/>
    <property type="match status" value="1"/>
</dbReference>
<proteinExistence type="inferred from homology"/>
<name>L0ADP1_CALLD</name>
<keyword evidence="8 14" id="KW-0227">DNA damage</keyword>
<dbReference type="OrthoDB" id="31274at2157"/>
<dbReference type="AlphaFoldDB" id="L0ADP1"/>
<feature type="binding site" evidence="14">
    <location>
        <position position="272"/>
    </location>
    <ligand>
        <name>ATP</name>
        <dbReference type="ChEBI" id="CHEBI:30616"/>
    </ligand>
</feature>
<keyword evidence="5 14" id="KW-0235">DNA replication</keyword>
<dbReference type="InterPro" id="IPR050191">
    <property type="entry name" value="ATP-dep_DNA_ligase"/>
</dbReference>
<reference evidence="18" key="1">
    <citation type="submission" date="2012-03" db="EMBL/GenBank/DDBJ databases">
        <title>Complete genome of Caldisphaera lagunensis DSM 15908.</title>
        <authorList>
            <person name="Lucas S."/>
            <person name="Copeland A."/>
            <person name="Lapidus A."/>
            <person name="Glavina del Rio T."/>
            <person name="Dalin E."/>
            <person name="Tice H."/>
            <person name="Bruce D."/>
            <person name="Goodwin L."/>
            <person name="Pitluck S."/>
            <person name="Peters L."/>
            <person name="Mikhailova N."/>
            <person name="Teshima H."/>
            <person name="Kyrpides N."/>
            <person name="Mavromatis K."/>
            <person name="Ivanova N."/>
            <person name="Brettin T."/>
            <person name="Detter J.C."/>
            <person name="Han C."/>
            <person name="Larimer F."/>
            <person name="Land M."/>
            <person name="Hauser L."/>
            <person name="Markowitz V."/>
            <person name="Cheng J.-F."/>
            <person name="Hugenholtz P."/>
            <person name="Woyke T."/>
            <person name="Wu D."/>
            <person name="Spring S."/>
            <person name="Schroeder M."/>
            <person name="Brambilla E."/>
            <person name="Klenk H.-P."/>
            <person name="Eisen J.A."/>
        </authorList>
    </citation>
    <scope>NUCLEOTIDE SEQUENCE [LARGE SCALE GENOMIC DNA]</scope>
    <source>
        <strain evidence="18">DSM 15908 / JCM 11604 / IC-154</strain>
    </source>
</reference>
<evidence type="ECO:0000256" key="6">
    <source>
        <dbReference type="ARBA" id="ARBA00022723"/>
    </source>
</evidence>
<dbReference type="GO" id="GO:0005524">
    <property type="term" value="F:ATP binding"/>
    <property type="evidence" value="ECO:0007669"/>
    <property type="project" value="UniProtKB-UniRule"/>
</dbReference>
<evidence type="ECO:0000256" key="15">
    <source>
        <dbReference type="RuleBase" id="RU004196"/>
    </source>
</evidence>
<dbReference type="HAMAP" id="MF_00407">
    <property type="entry name" value="DNA_ligase"/>
    <property type="match status" value="1"/>
</dbReference>
<dbReference type="CDD" id="cd07969">
    <property type="entry name" value="OBF_DNA_ligase_I"/>
    <property type="match status" value="1"/>
</dbReference>
<dbReference type="PROSITE" id="PS50160">
    <property type="entry name" value="DNA_LIGASE_A3"/>
    <property type="match status" value="1"/>
</dbReference>
<evidence type="ECO:0000256" key="5">
    <source>
        <dbReference type="ARBA" id="ARBA00022705"/>
    </source>
</evidence>
<feature type="binding site" evidence="14">
    <location>
        <position position="287"/>
    </location>
    <ligand>
        <name>ATP</name>
        <dbReference type="ChEBI" id="CHEBI:30616"/>
    </ligand>
</feature>
<dbReference type="GO" id="GO:0003910">
    <property type="term" value="F:DNA ligase (ATP) activity"/>
    <property type="evidence" value="ECO:0007669"/>
    <property type="project" value="UniProtKB-UniRule"/>
</dbReference>
<keyword evidence="7 14" id="KW-0547">Nucleotide-binding</keyword>
<keyword evidence="4 14" id="KW-0132">Cell division</keyword>
<evidence type="ECO:0000256" key="10">
    <source>
        <dbReference type="ARBA" id="ARBA00022842"/>
    </source>
</evidence>
<dbReference type="PANTHER" id="PTHR45674:SF4">
    <property type="entry name" value="DNA LIGASE 1"/>
    <property type="match status" value="1"/>
</dbReference>
<sequence length="610" mass="69462">MSKNQNDLPFREVAETFDSMEKITSRISLTQLLVKLIKDTPPEVIGKVVYLIQGRLGPDWKDIPELGVGEKLIIQALSIAFGKTEQEVNKIYNSVGDLGKVAESFSQSKQKKSSLMAFIGSESSYLTVGRVFDSFLKIAYSQGEGSRDLKLRLIAGLLKDAQPIEARYIVRFLEGRLRLGIGDATILDALSISYGGSTSYREIVERAYNLRADLGEIAYIIATQGIESIKELKPEIGTPIRPMLAERLSDPEEILQKVQGKGFVEYKYDGERGQFHKDGDNVRIFSRRLEDITDMYPDVVEAIKNSVKSNKVIFEGEIVAYDTDTGELRPFQELMHRRRKYDIQKMVEEIPVKAFLFDVLLNEDEDLTRKTLPYRRKILENIVNETDKINIAKYIETDDPKTLWNFFLTAISEGAEGVMVKAIHDESIYRAGVRGWLWIKLKRDYKSEMTDTVDLVAVGGFYGRGRRGGKIGTLLFAAYDPENDVFRTVCKVGSGYTDDDLNKMYDLFKPYIIDHKHPRVESSIEPDLWFEPVRVAEIIGAELTLSPLHTCCYNKLKEGAGLSIRFPRFIRWREDKGPEDATTEEELIEMYNGQLKKIEEKQTKEEVQGS</sequence>
<dbReference type="InterPro" id="IPR036599">
    <property type="entry name" value="DNA_ligase_N_sf"/>
</dbReference>
<dbReference type="PANTHER" id="PTHR45674">
    <property type="entry name" value="DNA LIGASE 1/3 FAMILY MEMBER"/>
    <property type="match status" value="1"/>
</dbReference>
<evidence type="ECO:0000256" key="7">
    <source>
        <dbReference type="ARBA" id="ARBA00022741"/>
    </source>
</evidence>
<dbReference type="KEGG" id="clg:Calag_1450"/>
<keyword evidence="13 14" id="KW-0131">Cell cycle</keyword>
<evidence type="ECO:0000256" key="9">
    <source>
        <dbReference type="ARBA" id="ARBA00022840"/>
    </source>
</evidence>